<dbReference type="Proteomes" id="UP000694005">
    <property type="component" value="Chromosome A10"/>
</dbReference>
<protein>
    <submittedName>
        <fullName evidence="1">Uncharacterized protein</fullName>
    </submittedName>
</protein>
<reference evidence="1 2" key="1">
    <citation type="submission" date="2021-07" db="EMBL/GenBank/DDBJ databases">
        <authorList>
            <consortium name="Genoscope - CEA"/>
            <person name="William W."/>
        </authorList>
    </citation>
    <scope>NUCLEOTIDE SEQUENCE [LARGE SCALE GENOMIC DNA]</scope>
</reference>
<name>A0A8D9I5Q3_BRACM</name>
<organism evidence="1 2">
    <name type="scientific">Brassica campestris</name>
    <name type="common">Field mustard</name>
    <dbReference type="NCBI Taxonomy" id="3711"/>
    <lineage>
        <taxon>Eukaryota</taxon>
        <taxon>Viridiplantae</taxon>
        <taxon>Streptophyta</taxon>
        <taxon>Embryophyta</taxon>
        <taxon>Tracheophyta</taxon>
        <taxon>Spermatophyta</taxon>
        <taxon>Magnoliopsida</taxon>
        <taxon>eudicotyledons</taxon>
        <taxon>Gunneridae</taxon>
        <taxon>Pentapetalae</taxon>
        <taxon>rosids</taxon>
        <taxon>malvids</taxon>
        <taxon>Brassicales</taxon>
        <taxon>Brassicaceae</taxon>
        <taxon>Brassiceae</taxon>
        <taxon>Brassica</taxon>
    </lineage>
</organism>
<evidence type="ECO:0000313" key="1">
    <source>
        <dbReference type="EMBL" id="CAG7911124.1"/>
    </source>
</evidence>
<dbReference type="Gramene" id="A10p23700.2_BraZ1">
    <property type="protein sequence ID" value="A10p23700.2_BraZ1.CDS"/>
    <property type="gene ID" value="A10g23700.2_BraZ1"/>
</dbReference>
<accession>A0A8D9I5Q3</accession>
<sequence length="83" mass="9168">MLNQTSLAENVQGPKPVITPGPEQACANTFKWCKALCGHAMIFDMANIHTRVPLNDGLCRTVVTARPLTVYLHTDHVFSKSFL</sequence>
<proteinExistence type="predicted"/>
<evidence type="ECO:0000313" key="2">
    <source>
        <dbReference type="Proteomes" id="UP000694005"/>
    </source>
</evidence>
<dbReference type="AlphaFoldDB" id="A0A8D9I5Q3"/>
<gene>
    <name evidence="1" type="ORF">BRAPAZ1V2_A10P23700.2</name>
</gene>
<dbReference type="EMBL" id="LS974626">
    <property type="protein sequence ID" value="CAG7911124.1"/>
    <property type="molecule type" value="Genomic_DNA"/>
</dbReference>